<dbReference type="InterPro" id="IPR032466">
    <property type="entry name" value="Metal_Hydrolase"/>
</dbReference>
<dbReference type="GO" id="GO:0008448">
    <property type="term" value="F:N-acetylglucosamine-6-phosphate deacetylase activity"/>
    <property type="evidence" value="ECO:0007669"/>
    <property type="project" value="TreeGrafter"/>
</dbReference>
<dbReference type="PANTHER" id="PTHR11113:SF14">
    <property type="entry name" value="N-ACETYLGLUCOSAMINE-6-PHOSPHATE DEACETYLASE"/>
    <property type="match status" value="1"/>
</dbReference>
<gene>
    <name evidence="2" type="ORF">METZ01_LOCUS390491</name>
</gene>
<name>A0A382UU20_9ZZZZ</name>
<sequence>MAGIKSASEKETLLLRGARVLSGGKDLGKAGVLISGGRIAAVGAEAVKKARGSGCGRLSLDGFTLMPGFVDLHTHGAAGVDFVEASAGEFERSMAHYLSHGVTSLLVSLYPTSWAKSLKVLKRISGF</sequence>
<dbReference type="PANTHER" id="PTHR11113">
    <property type="entry name" value="N-ACETYLGLUCOSAMINE-6-PHOSPHATE DEACETYLASE"/>
    <property type="match status" value="1"/>
</dbReference>
<feature type="non-terminal residue" evidence="2">
    <location>
        <position position="127"/>
    </location>
</feature>
<dbReference type="Gene3D" id="3.20.20.140">
    <property type="entry name" value="Metal-dependent hydrolases"/>
    <property type="match status" value="1"/>
</dbReference>
<dbReference type="SUPFAM" id="SSF51556">
    <property type="entry name" value="Metallo-dependent hydrolases"/>
    <property type="match status" value="1"/>
</dbReference>
<evidence type="ECO:0000313" key="2">
    <source>
        <dbReference type="EMBL" id="SVD37637.1"/>
    </source>
</evidence>
<dbReference type="SUPFAM" id="SSF51338">
    <property type="entry name" value="Composite domain of metallo-dependent hydrolases"/>
    <property type="match status" value="1"/>
</dbReference>
<dbReference type="AlphaFoldDB" id="A0A382UU20"/>
<keyword evidence="1" id="KW-0378">Hydrolase</keyword>
<protein>
    <recommendedName>
        <fullName evidence="3">Amidohydrolase-related domain-containing protein</fullName>
    </recommendedName>
</protein>
<accession>A0A382UU20</accession>
<reference evidence="2" key="1">
    <citation type="submission" date="2018-05" db="EMBL/GenBank/DDBJ databases">
        <authorList>
            <person name="Lanie J.A."/>
            <person name="Ng W.-L."/>
            <person name="Kazmierczak K.M."/>
            <person name="Andrzejewski T.M."/>
            <person name="Davidsen T.M."/>
            <person name="Wayne K.J."/>
            <person name="Tettelin H."/>
            <person name="Glass J.I."/>
            <person name="Rusch D."/>
            <person name="Podicherti R."/>
            <person name="Tsui H.-C.T."/>
            <person name="Winkler M.E."/>
        </authorList>
    </citation>
    <scope>NUCLEOTIDE SEQUENCE</scope>
</reference>
<dbReference type="InterPro" id="IPR011059">
    <property type="entry name" value="Metal-dep_hydrolase_composite"/>
</dbReference>
<evidence type="ECO:0000256" key="1">
    <source>
        <dbReference type="ARBA" id="ARBA00022801"/>
    </source>
</evidence>
<organism evidence="2">
    <name type="scientific">marine metagenome</name>
    <dbReference type="NCBI Taxonomy" id="408172"/>
    <lineage>
        <taxon>unclassified sequences</taxon>
        <taxon>metagenomes</taxon>
        <taxon>ecological metagenomes</taxon>
    </lineage>
</organism>
<dbReference type="EMBL" id="UINC01146734">
    <property type="protein sequence ID" value="SVD37637.1"/>
    <property type="molecule type" value="Genomic_DNA"/>
</dbReference>
<evidence type="ECO:0008006" key="3">
    <source>
        <dbReference type="Google" id="ProtNLM"/>
    </source>
</evidence>
<proteinExistence type="predicted"/>
<dbReference type="GO" id="GO:0006046">
    <property type="term" value="P:N-acetylglucosamine catabolic process"/>
    <property type="evidence" value="ECO:0007669"/>
    <property type="project" value="TreeGrafter"/>
</dbReference>
<dbReference type="Gene3D" id="2.30.40.10">
    <property type="entry name" value="Urease, subunit C, domain 1"/>
    <property type="match status" value="1"/>
</dbReference>